<dbReference type="EMBL" id="MHIO01000003">
    <property type="protein sequence ID" value="OGY54425.1"/>
    <property type="molecule type" value="Genomic_DNA"/>
</dbReference>
<feature type="transmembrane region" description="Helical" evidence="1">
    <location>
        <begin position="76"/>
        <end position="94"/>
    </location>
</feature>
<comment type="caution">
    <text evidence="2">The sequence shown here is derived from an EMBL/GenBank/DDBJ whole genome shotgun (WGS) entry which is preliminary data.</text>
</comment>
<dbReference type="AlphaFoldDB" id="A0A1G1YPZ4"/>
<keyword evidence="1" id="KW-1133">Transmembrane helix</keyword>
<feature type="transmembrane region" description="Helical" evidence="1">
    <location>
        <begin position="21"/>
        <end position="45"/>
    </location>
</feature>
<keyword evidence="1" id="KW-0472">Membrane</keyword>
<gene>
    <name evidence="2" type="ORF">A3B15_02660</name>
</gene>
<feature type="transmembrane region" description="Helical" evidence="1">
    <location>
        <begin position="140"/>
        <end position="164"/>
    </location>
</feature>
<evidence type="ECO:0008006" key="4">
    <source>
        <dbReference type="Google" id="ProtNLM"/>
    </source>
</evidence>
<organism evidence="2 3">
    <name type="scientific">Candidatus Buchananbacteria bacterium RIFCSPLOWO2_01_FULL_45_31</name>
    <dbReference type="NCBI Taxonomy" id="1797545"/>
    <lineage>
        <taxon>Bacteria</taxon>
        <taxon>Candidatus Buchananiibacteriota</taxon>
    </lineage>
</organism>
<protein>
    <recommendedName>
        <fullName evidence="4">Glycerophosphoryl diester phosphodiesterase membrane domain-containing protein</fullName>
    </recommendedName>
</protein>
<feature type="transmembrane region" description="Helical" evidence="1">
    <location>
        <begin position="212"/>
        <end position="233"/>
    </location>
</feature>
<evidence type="ECO:0000313" key="2">
    <source>
        <dbReference type="EMBL" id="OGY54425.1"/>
    </source>
</evidence>
<evidence type="ECO:0000256" key="1">
    <source>
        <dbReference type="SAM" id="Phobius"/>
    </source>
</evidence>
<evidence type="ECO:0000313" key="3">
    <source>
        <dbReference type="Proteomes" id="UP000177250"/>
    </source>
</evidence>
<keyword evidence="1" id="KW-0812">Transmembrane</keyword>
<accession>A0A1G1YPZ4</accession>
<dbReference type="Proteomes" id="UP000177250">
    <property type="component" value="Unassembled WGS sequence"/>
</dbReference>
<name>A0A1G1YPZ4_9BACT</name>
<feature type="transmembrane region" description="Helical" evidence="1">
    <location>
        <begin position="264"/>
        <end position="292"/>
    </location>
</feature>
<proteinExistence type="predicted"/>
<sequence>MYTYRQILTQAFKIAWQNPGLWFFGFFIALWGGGELELMFGGYGFGGQETVFSFWQGLAEGGLFTIAGLKGAVKILFANPLYLFVILLLGLAVLGLTALFLWLIAVSQTAVIGQAVAVSQNKKLSWKESFGRGREKFWPVLALNLALRIFLGALFGILGLLTLIKFPGYLIAYVIGFDLFFLLGLIASFIFKYAICGAVLRDWRLKESFKSAWRIFLNNWLVSLEVALILFLIYSAVNLFLFFSLTWLLLSAIKVYYSFRPALFVIFLVLAAIFTAVHVILAIFHWTVWAIVFELVAGKKSVLSSFVGRVFGFNKTIKQ</sequence>
<reference evidence="2 3" key="1">
    <citation type="journal article" date="2016" name="Nat. Commun.">
        <title>Thousands of microbial genomes shed light on interconnected biogeochemical processes in an aquifer system.</title>
        <authorList>
            <person name="Anantharaman K."/>
            <person name="Brown C.T."/>
            <person name="Hug L.A."/>
            <person name="Sharon I."/>
            <person name="Castelle C.J."/>
            <person name="Probst A.J."/>
            <person name="Thomas B.C."/>
            <person name="Singh A."/>
            <person name="Wilkins M.J."/>
            <person name="Karaoz U."/>
            <person name="Brodie E.L."/>
            <person name="Williams K.H."/>
            <person name="Hubbard S.S."/>
            <person name="Banfield J.F."/>
        </authorList>
    </citation>
    <scope>NUCLEOTIDE SEQUENCE [LARGE SCALE GENOMIC DNA]</scope>
</reference>
<feature type="transmembrane region" description="Helical" evidence="1">
    <location>
        <begin position="170"/>
        <end position="191"/>
    </location>
</feature>